<evidence type="ECO:0000256" key="5">
    <source>
        <dbReference type="ARBA" id="ARBA00022741"/>
    </source>
</evidence>
<keyword evidence="7" id="KW-0067">ATP-binding</keyword>
<reference evidence="11 12" key="1">
    <citation type="submission" date="2020-04" db="EMBL/GenBank/DDBJ databases">
        <authorList>
            <person name="De Canck E."/>
        </authorList>
    </citation>
    <scope>NUCLEOTIDE SEQUENCE [LARGE SCALE GENOMIC DNA]</scope>
    <source>
        <strain evidence="11 12">LMG 28688</strain>
    </source>
</reference>
<dbReference type="Proteomes" id="UP000494119">
    <property type="component" value="Unassembled WGS sequence"/>
</dbReference>
<dbReference type="PRINTS" id="PR00344">
    <property type="entry name" value="BCTRLSENSOR"/>
</dbReference>
<dbReference type="Gene3D" id="3.30.450.20">
    <property type="entry name" value="PAS domain"/>
    <property type="match status" value="1"/>
</dbReference>
<keyword evidence="5" id="KW-0547">Nucleotide-binding</keyword>
<gene>
    <name evidence="11" type="primary">sasA_18</name>
    <name evidence="11" type="ORF">LMG28688_06819</name>
</gene>
<name>A0A6J5GX50_9BURK</name>
<dbReference type="GO" id="GO:0005524">
    <property type="term" value="F:ATP binding"/>
    <property type="evidence" value="ECO:0007669"/>
    <property type="project" value="UniProtKB-KW"/>
</dbReference>
<evidence type="ECO:0000256" key="3">
    <source>
        <dbReference type="ARBA" id="ARBA00022553"/>
    </source>
</evidence>
<dbReference type="GO" id="GO:0000155">
    <property type="term" value="F:phosphorelay sensor kinase activity"/>
    <property type="evidence" value="ECO:0007669"/>
    <property type="project" value="InterPro"/>
</dbReference>
<dbReference type="PROSITE" id="PS50112">
    <property type="entry name" value="PAS"/>
    <property type="match status" value="1"/>
</dbReference>
<evidence type="ECO:0000259" key="10">
    <source>
        <dbReference type="PROSITE" id="PS50112"/>
    </source>
</evidence>
<dbReference type="EMBL" id="CADIKL010000060">
    <property type="protein sequence ID" value="CAB3808671.1"/>
    <property type="molecule type" value="Genomic_DNA"/>
</dbReference>
<dbReference type="Pfam" id="PF02518">
    <property type="entry name" value="HATPase_c"/>
    <property type="match status" value="1"/>
</dbReference>
<dbReference type="SMART" id="SM00387">
    <property type="entry name" value="HATPase_c"/>
    <property type="match status" value="1"/>
</dbReference>
<evidence type="ECO:0000256" key="6">
    <source>
        <dbReference type="ARBA" id="ARBA00022777"/>
    </source>
</evidence>
<protein>
    <recommendedName>
        <fullName evidence="2">histidine kinase</fullName>
        <ecNumber evidence="2">2.7.13.3</ecNumber>
    </recommendedName>
</protein>
<evidence type="ECO:0000256" key="1">
    <source>
        <dbReference type="ARBA" id="ARBA00000085"/>
    </source>
</evidence>
<keyword evidence="3" id="KW-0597">Phosphoprotein</keyword>
<keyword evidence="8" id="KW-0902">Two-component regulatory system</keyword>
<comment type="catalytic activity">
    <reaction evidence="1">
        <text>ATP + protein L-histidine = ADP + protein N-phospho-L-histidine.</text>
        <dbReference type="EC" id="2.7.13.3"/>
    </reaction>
</comment>
<keyword evidence="12" id="KW-1185">Reference proteome</keyword>
<keyword evidence="4 11" id="KW-0808">Transferase</keyword>
<dbReference type="InterPro" id="IPR036097">
    <property type="entry name" value="HisK_dim/P_sf"/>
</dbReference>
<feature type="domain" description="PAS" evidence="10">
    <location>
        <begin position="59"/>
        <end position="101"/>
    </location>
</feature>
<dbReference type="SMART" id="SM00388">
    <property type="entry name" value="HisKA"/>
    <property type="match status" value="1"/>
</dbReference>
<dbReference type="EC" id="2.7.13.3" evidence="2"/>
<evidence type="ECO:0000256" key="8">
    <source>
        <dbReference type="ARBA" id="ARBA00023012"/>
    </source>
</evidence>
<dbReference type="SUPFAM" id="SSF55785">
    <property type="entry name" value="PYP-like sensor domain (PAS domain)"/>
    <property type="match status" value="1"/>
</dbReference>
<keyword evidence="6 11" id="KW-0418">Kinase</keyword>
<dbReference type="Pfam" id="PF00512">
    <property type="entry name" value="HisKA"/>
    <property type="match status" value="1"/>
</dbReference>
<dbReference type="Gene3D" id="1.10.287.130">
    <property type="match status" value="1"/>
</dbReference>
<evidence type="ECO:0000256" key="7">
    <source>
        <dbReference type="ARBA" id="ARBA00022840"/>
    </source>
</evidence>
<evidence type="ECO:0000313" key="11">
    <source>
        <dbReference type="EMBL" id="CAB3808671.1"/>
    </source>
</evidence>
<dbReference type="InterPro" id="IPR000014">
    <property type="entry name" value="PAS"/>
</dbReference>
<dbReference type="InterPro" id="IPR004358">
    <property type="entry name" value="Sig_transdc_His_kin-like_C"/>
</dbReference>
<dbReference type="SUPFAM" id="SSF55874">
    <property type="entry name" value="ATPase domain of HSP90 chaperone/DNA topoisomerase II/histidine kinase"/>
    <property type="match status" value="1"/>
</dbReference>
<dbReference type="AlphaFoldDB" id="A0A6J5GX50"/>
<proteinExistence type="predicted"/>
<dbReference type="SUPFAM" id="SSF47384">
    <property type="entry name" value="Homodimeric domain of signal transducing histidine kinase"/>
    <property type="match status" value="1"/>
</dbReference>
<dbReference type="Gene3D" id="3.30.565.10">
    <property type="entry name" value="Histidine kinase-like ATPase, C-terminal domain"/>
    <property type="match status" value="1"/>
</dbReference>
<evidence type="ECO:0000256" key="2">
    <source>
        <dbReference type="ARBA" id="ARBA00012438"/>
    </source>
</evidence>
<evidence type="ECO:0000313" key="12">
    <source>
        <dbReference type="Proteomes" id="UP000494119"/>
    </source>
</evidence>
<dbReference type="PANTHER" id="PTHR43065:SF10">
    <property type="entry name" value="PEROXIDE STRESS-ACTIVATED HISTIDINE KINASE MAK3"/>
    <property type="match status" value="1"/>
</dbReference>
<dbReference type="InterPro" id="IPR003594">
    <property type="entry name" value="HATPase_dom"/>
</dbReference>
<accession>A0A6J5GX50</accession>
<dbReference type="PANTHER" id="PTHR43065">
    <property type="entry name" value="SENSOR HISTIDINE KINASE"/>
    <property type="match status" value="1"/>
</dbReference>
<dbReference type="InterPro" id="IPR005467">
    <property type="entry name" value="His_kinase_dom"/>
</dbReference>
<dbReference type="InterPro" id="IPR035965">
    <property type="entry name" value="PAS-like_dom_sf"/>
</dbReference>
<organism evidence="11 12">
    <name type="scientific">Paraburkholderia caffeinitolerans</name>
    <dbReference type="NCBI Taxonomy" id="1723730"/>
    <lineage>
        <taxon>Bacteria</taxon>
        <taxon>Pseudomonadati</taxon>
        <taxon>Pseudomonadota</taxon>
        <taxon>Betaproteobacteria</taxon>
        <taxon>Burkholderiales</taxon>
        <taxon>Burkholderiaceae</taxon>
        <taxon>Paraburkholderia</taxon>
    </lineage>
</organism>
<sequence length="435" mass="47061">MYGQNAEHGKRTFRLPGPVQTGGDVLLWFARVKGYFTHRASLNKSSRGMPAKRDVEPGAQHMLCSVIDVMPAAALAVDAHGTIVCANARAALLFGYDMAELFAMPVDVLVLASQDKEIVFPVGRSWARPAAGSTTRAAIVRNKAGEQRDVQVTRSVSFAIDRAQYAVIVIESAHDAAASAPESSVQGDDRARLHHEPVSDIGDMASALAHEVDQPLTAILSNAQAARRFLSSTPPDTAELFELLEEIVSDSTRAHAIIRKMRRFGKREQTEMCTIDMASLVRDVMQHLHRRGRECDVLLSSHIENGLPLLHGDAVQLQQVLVNLVINAFDAVLDADSGERAVFVDVGAMPGGNGVRIAVRDRGRGVSDEQLAVLFKPFSTSKPDGMGLGLSISRIIVMGHGGRLWAERNRDRGMTFHIELPAEGAATNTGASERP</sequence>
<dbReference type="CDD" id="cd00082">
    <property type="entry name" value="HisKA"/>
    <property type="match status" value="1"/>
</dbReference>
<evidence type="ECO:0000259" key="9">
    <source>
        <dbReference type="PROSITE" id="PS50109"/>
    </source>
</evidence>
<evidence type="ECO:0000256" key="4">
    <source>
        <dbReference type="ARBA" id="ARBA00022679"/>
    </source>
</evidence>
<dbReference type="InterPro" id="IPR036890">
    <property type="entry name" value="HATPase_C_sf"/>
</dbReference>
<feature type="domain" description="Histidine kinase" evidence="9">
    <location>
        <begin position="207"/>
        <end position="424"/>
    </location>
</feature>
<dbReference type="InterPro" id="IPR003661">
    <property type="entry name" value="HisK_dim/P_dom"/>
</dbReference>
<dbReference type="PROSITE" id="PS50109">
    <property type="entry name" value="HIS_KIN"/>
    <property type="match status" value="1"/>
</dbReference>